<dbReference type="SMART" id="SM00331">
    <property type="entry name" value="PP2C_SIG"/>
    <property type="match status" value="1"/>
</dbReference>
<keyword evidence="6" id="KW-0378">Hydrolase</keyword>
<dbReference type="GO" id="GO:0004722">
    <property type="term" value="F:protein serine/threonine phosphatase activity"/>
    <property type="evidence" value="ECO:0007669"/>
    <property type="project" value="UniProtKB-EC"/>
</dbReference>
<dbReference type="EC" id="3.1.3.16" evidence="4"/>
<dbReference type="SMART" id="SM00332">
    <property type="entry name" value="PP2Cc"/>
    <property type="match status" value="1"/>
</dbReference>
<dbReference type="PANTHER" id="PTHR47992">
    <property type="entry name" value="PROTEIN PHOSPHATASE"/>
    <property type="match status" value="1"/>
</dbReference>
<evidence type="ECO:0000256" key="9">
    <source>
        <dbReference type="ARBA" id="ARBA00023211"/>
    </source>
</evidence>
<evidence type="ECO:0000256" key="2">
    <source>
        <dbReference type="ARBA" id="ARBA00001946"/>
    </source>
</evidence>
<dbReference type="InterPro" id="IPR036457">
    <property type="entry name" value="PPM-type-like_dom_sf"/>
</dbReference>
<keyword evidence="14" id="KW-1185">Reference proteome</keyword>
<keyword evidence="9" id="KW-0464">Manganese</keyword>
<evidence type="ECO:0000313" key="13">
    <source>
        <dbReference type="EMBL" id="KAL3617934.1"/>
    </source>
</evidence>
<dbReference type="Pfam" id="PF00481">
    <property type="entry name" value="PP2C"/>
    <property type="match status" value="1"/>
</dbReference>
<keyword evidence="8" id="KW-0904">Protein phosphatase</keyword>
<evidence type="ECO:0000256" key="5">
    <source>
        <dbReference type="ARBA" id="ARBA00022723"/>
    </source>
</evidence>
<feature type="domain" description="PPM-type phosphatase" evidence="12">
    <location>
        <begin position="25"/>
        <end position="294"/>
    </location>
</feature>
<dbReference type="Proteomes" id="UP001632038">
    <property type="component" value="Unassembled WGS sequence"/>
</dbReference>
<organism evidence="13 14">
    <name type="scientific">Castilleja foliolosa</name>
    <dbReference type="NCBI Taxonomy" id="1961234"/>
    <lineage>
        <taxon>Eukaryota</taxon>
        <taxon>Viridiplantae</taxon>
        <taxon>Streptophyta</taxon>
        <taxon>Embryophyta</taxon>
        <taxon>Tracheophyta</taxon>
        <taxon>Spermatophyta</taxon>
        <taxon>Magnoliopsida</taxon>
        <taxon>eudicotyledons</taxon>
        <taxon>Gunneridae</taxon>
        <taxon>Pentapetalae</taxon>
        <taxon>asterids</taxon>
        <taxon>lamiids</taxon>
        <taxon>Lamiales</taxon>
        <taxon>Orobanchaceae</taxon>
        <taxon>Pedicularideae</taxon>
        <taxon>Castillejinae</taxon>
        <taxon>Castilleja</taxon>
    </lineage>
</organism>
<dbReference type="InterPro" id="IPR015655">
    <property type="entry name" value="PP2C"/>
</dbReference>
<comment type="catalytic activity">
    <reaction evidence="11">
        <text>O-phospho-L-threonyl-[protein] + H2O = L-threonyl-[protein] + phosphate</text>
        <dbReference type="Rhea" id="RHEA:47004"/>
        <dbReference type="Rhea" id="RHEA-COMP:11060"/>
        <dbReference type="Rhea" id="RHEA-COMP:11605"/>
        <dbReference type="ChEBI" id="CHEBI:15377"/>
        <dbReference type="ChEBI" id="CHEBI:30013"/>
        <dbReference type="ChEBI" id="CHEBI:43474"/>
        <dbReference type="ChEBI" id="CHEBI:61977"/>
        <dbReference type="EC" id="3.1.3.16"/>
    </reaction>
</comment>
<evidence type="ECO:0000256" key="10">
    <source>
        <dbReference type="ARBA" id="ARBA00047761"/>
    </source>
</evidence>
<protein>
    <recommendedName>
        <fullName evidence="4">protein-serine/threonine phosphatase</fullName>
        <ecNumber evidence="4">3.1.3.16</ecNumber>
    </recommendedName>
</protein>
<comment type="catalytic activity">
    <reaction evidence="10">
        <text>O-phospho-L-seryl-[protein] + H2O = L-seryl-[protein] + phosphate</text>
        <dbReference type="Rhea" id="RHEA:20629"/>
        <dbReference type="Rhea" id="RHEA-COMP:9863"/>
        <dbReference type="Rhea" id="RHEA-COMP:11604"/>
        <dbReference type="ChEBI" id="CHEBI:15377"/>
        <dbReference type="ChEBI" id="CHEBI:29999"/>
        <dbReference type="ChEBI" id="CHEBI:43474"/>
        <dbReference type="ChEBI" id="CHEBI:83421"/>
        <dbReference type="EC" id="3.1.3.16"/>
    </reaction>
</comment>
<comment type="similarity">
    <text evidence="3">Belongs to the PP2C family.</text>
</comment>
<sequence>MLSKNGDHQTVPLSVLLKRESANEKIERPEIIHGQDNQSKKGEDFTFVKTECQRVLGDGVTTYSVFALFDGHNGSAAAIYAKENLLNNVLSAIPSDLNSDEWVSALPRALVAGFVKTDKDFQERARISGTTVTFVIIEGWVLTVASVGDSRGVLESAEGTIYYLSADHRLDCSEEERERITASGGEVGRLNTGAGTEIGPLRCWPGGLCLSRSIGDMDVGEYIVPVPYVKQVKLASTGGRLIISSDGVWDALSAETAFDCCRGMSPDAAASQIVKEAVQFKGLRDDTTCIVVDIQPAKKNDPPKPPPKQQVKRVLKSIFHKKHSSESSSHGEKEEYYEPTVVEELFEEGSASLSERLDSKYPLCNMFKLFICAVCQVEIQPGKGISIHDTRRSRPWDGPFLCSSCQEKKQAMEGKRPSGLVDIVVEVNSQSARAKLKPYCLL</sequence>
<name>A0ABD3BL95_9LAMI</name>
<dbReference type="Gene3D" id="3.60.40.10">
    <property type="entry name" value="PPM-type phosphatase domain"/>
    <property type="match status" value="1"/>
</dbReference>
<accession>A0ABD3BL95</accession>
<dbReference type="PROSITE" id="PS51746">
    <property type="entry name" value="PPM_2"/>
    <property type="match status" value="1"/>
</dbReference>
<dbReference type="SUPFAM" id="SSF81606">
    <property type="entry name" value="PP2C-like"/>
    <property type="match status" value="1"/>
</dbReference>
<evidence type="ECO:0000256" key="8">
    <source>
        <dbReference type="ARBA" id="ARBA00022912"/>
    </source>
</evidence>
<comment type="cofactor">
    <cofactor evidence="2">
        <name>Mg(2+)</name>
        <dbReference type="ChEBI" id="CHEBI:18420"/>
    </cofactor>
</comment>
<evidence type="ECO:0000313" key="14">
    <source>
        <dbReference type="Proteomes" id="UP001632038"/>
    </source>
</evidence>
<dbReference type="InterPro" id="IPR001932">
    <property type="entry name" value="PPM-type_phosphatase-like_dom"/>
</dbReference>
<gene>
    <name evidence="13" type="ORF">CASFOL_038255</name>
</gene>
<reference evidence="14" key="1">
    <citation type="journal article" date="2024" name="IScience">
        <title>Strigolactones Initiate the Formation of Haustorium-like Structures in Castilleja.</title>
        <authorList>
            <person name="Buerger M."/>
            <person name="Peterson D."/>
            <person name="Chory J."/>
        </authorList>
    </citation>
    <scope>NUCLEOTIDE SEQUENCE [LARGE SCALE GENOMIC DNA]</scope>
</reference>
<keyword evidence="5" id="KW-0479">Metal-binding</keyword>
<keyword evidence="7" id="KW-0460">Magnesium</keyword>
<comment type="caution">
    <text evidence="13">The sequence shown here is derived from an EMBL/GenBank/DDBJ whole genome shotgun (WGS) entry which is preliminary data.</text>
</comment>
<comment type="cofactor">
    <cofactor evidence="1">
        <name>Mn(2+)</name>
        <dbReference type="ChEBI" id="CHEBI:29035"/>
    </cofactor>
</comment>
<dbReference type="AlphaFoldDB" id="A0ABD3BL95"/>
<dbReference type="GO" id="GO:0046872">
    <property type="term" value="F:metal ion binding"/>
    <property type="evidence" value="ECO:0007669"/>
    <property type="project" value="UniProtKB-KW"/>
</dbReference>
<dbReference type="FunFam" id="3.60.40.10:FF:000022">
    <property type="entry name" value="probable protein phosphatase 2C 12"/>
    <property type="match status" value="1"/>
</dbReference>
<evidence type="ECO:0000256" key="6">
    <source>
        <dbReference type="ARBA" id="ARBA00022801"/>
    </source>
</evidence>
<dbReference type="EMBL" id="JAVIJP010000081">
    <property type="protein sequence ID" value="KAL3617934.1"/>
    <property type="molecule type" value="Genomic_DNA"/>
</dbReference>
<evidence type="ECO:0000256" key="7">
    <source>
        <dbReference type="ARBA" id="ARBA00022842"/>
    </source>
</evidence>
<proteinExistence type="inferred from homology"/>
<evidence type="ECO:0000256" key="1">
    <source>
        <dbReference type="ARBA" id="ARBA00001936"/>
    </source>
</evidence>
<evidence type="ECO:0000256" key="4">
    <source>
        <dbReference type="ARBA" id="ARBA00013081"/>
    </source>
</evidence>
<evidence type="ECO:0000256" key="11">
    <source>
        <dbReference type="ARBA" id="ARBA00048336"/>
    </source>
</evidence>
<dbReference type="CDD" id="cd00143">
    <property type="entry name" value="PP2Cc"/>
    <property type="match status" value="1"/>
</dbReference>
<evidence type="ECO:0000259" key="12">
    <source>
        <dbReference type="PROSITE" id="PS51746"/>
    </source>
</evidence>
<evidence type="ECO:0000256" key="3">
    <source>
        <dbReference type="ARBA" id="ARBA00006702"/>
    </source>
</evidence>